<accession>A0A7X0SJK5</accession>
<dbReference type="Pfam" id="PF01408">
    <property type="entry name" value="GFO_IDH_MocA"/>
    <property type="match status" value="1"/>
</dbReference>
<dbReference type="Proteomes" id="UP000564644">
    <property type="component" value="Unassembled WGS sequence"/>
</dbReference>
<proteinExistence type="predicted"/>
<evidence type="ECO:0000259" key="2">
    <source>
        <dbReference type="Pfam" id="PF22725"/>
    </source>
</evidence>
<dbReference type="Gene3D" id="3.40.50.720">
    <property type="entry name" value="NAD(P)-binding Rossmann-like Domain"/>
    <property type="match status" value="1"/>
</dbReference>
<comment type="caution">
    <text evidence="3">The sequence shown here is derived from an EMBL/GenBank/DDBJ whole genome shotgun (WGS) entry which is preliminary data.</text>
</comment>
<dbReference type="InterPro" id="IPR000683">
    <property type="entry name" value="Gfo/Idh/MocA-like_OxRdtase_N"/>
</dbReference>
<dbReference type="InterPro" id="IPR036291">
    <property type="entry name" value="NAD(P)-bd_dom_sf"/>
</dbReference>
<feature type="domain" description="Gfo/Idh/MocA-like oxidoreductase N-terminal" evidence="1">
    <location>
        <begin position="5"/>
        <end position="122"/>
    </location>
</feature>
<dbReference type="EMBL" id="JACJVO010000003">
    <property type="protein sequence ID" value="MBB6729989.1"/>
    <property type="molecule type" value="Genomic_DNA"/>
</dbReference>
<evidence type="ECO:0000313" key="4">
    <source>
        <dbReference type="Proteomes" id="UP000564644"/>
    </source>
</evidence>
<protein>
    <submittedName>
        <fullName evidence="3">Gfo/Idh/MocA family oxidoreductase</fullName>
    </submittedName>
</protein>
<name>A0A7X0SJK5_9BACL</name>
<dbReference type="RefSeq" id="WP_185127648.1">
    <property type="nucleotide sequence ID" value="NZ_JACJVO010000003.1"/>
</dbReference>
<dbReference type="Pfam" id="PF22725">
    <property type="entry name" value="GFO_IDH_MocA_C3"/>
    <property type="match status" value="1"/>
</dbReference>
<reference evidence="3 4" key="1">
    <citation type="submission" date="2020-08" db="EMBL/GenBank/DDBJ databases">
        <title>Cohnella phylogeny.</title>
        <authorList>
            <person name="Dunlap C."/>
        </authorList>
    </citation>
    <scope>NUCLEOTIDE SEQUENCE [LARGE SCALE GENOMIC DNA]</scope>
    <source>
        <strain evidence="3 4">CBP 2801</strain>
    </source>
</reference>
<organism evidence="3 4">
    <name type="scientific">Cohnella zeiphila</name>
    <dbReference type="NCBI Taxonomy" id="2761120"/>
    <lineage>
        <taxon>Bacteria</taxon>
        <taxon>Bacillati</taxon>
        <taxon>Bacillota</taxon>
        <taxon>Bacilli</taxon>
        <taxon>Bacillales</taxon>
        <taxon>Paenibacillaceae</taxon>
        <taxon>Cohnella</taxon>
    </lineage>
</organism>
<evidence type="ECO:0000313" key="3">
    <source>
        <dbReference type="EMBL" id="MBB6729989.1"/>
    </source>
</evidence>
<dbReference type="Gene3D" id="3.30.360.10">
    <property type="entry name" value="Dihydrodipicolinate Reductase, domain 2"/>
    <property type="match status" value="1"/>
</dbReference>
<gene>
    <name evidence="3" type="ORF">H7C18_03680</name>
</gene>
<dbReference type="SUPFAM" id="SSF55347">
    <property type="entry name" value="Glyceraldehyde-3-phosphate dehydrogenase-like, C-terminal domain"/>
    <property type="match status" value="1"/>
</dbReference>
<dbReference type="PANTHER" id="PTHR43708">
    <property type="entry name" value="CONSERVED EXPRESSED OXIDOREDUCTASE (EUROFUNG)"/>
    <property type="match status" value="1"/>
</dbReference>
<dbReference type="InterPro" id="IPR055170">
    <property type="entry name" value="GFO_IDH_MocA-like_dom"/>
</dbReference>
<dbReference type="AlphaFoldDB" id="A0A7X0SJK5"/>
<evidence type="ECO:0000259" key="1">
    <source>
        <dbReference type="Pfam" id="PF01408"/>
    </source>
</evidence>
<feature type="domain" description="GFO/IDH/MocA-like oxidoreductase" evidence="2">
    <location>
        <begin position="133"/>
        <end position="258"/>
    </location>
</feature>
<keyword evidence="4" id="KW-1185">Reference proteome</keyword>
<sequence length="333" mass="36703">MDAPIRLGIVGFGRIVELVHLPTLRKLSEFAVRGIYDLTPQRRELAVRRGFPAFDSLDGLFGAELDAVLVATPPSSHFAAAAEALRRGLHVMIEKPVAPTAEEAERLLTLAAEANRTVGVFHNRRFDPDALLVRQTLRDEALGRVLFAERRHHSFGSGAWFGVKSFRPEWRNERRFGGGALLDWGVHLADQLLHLGLGRYERPLAAHIGSLRWEQGDADDYVQASFRLDSGVLLSFEVNFGSAASPPLWIVGGDRATLQILPNGEATILEKGKPPRHAVLEPEEAKRALGPQRIYESFADCLLRGGPLAVTLEEAAQTMKALGDLQALNERHL</sequence>
<dbReference type="PANTHER" id="PTHR43708:SF8">
    <property type="entry name" value="OXIDOREDUCTASE"/>
    <property type="match status" value="1"/>
</dbReference>
<dbReference type="SUPFAM" id="SSF51735">
    <property type="entry name" value="NAD(P)-binding Rossmann-fold domains"/>
    <property type="match status" value="1"/>
</dbReference>
<dbReference type="GO" id="GO:0000166">
    <property type="term" value="F:nucleotide binding"/>
    <property type="evidence" value="ECO:0007669"/>
    <property type="project" value="InterPro"/>
</dbReference>
<dbReference type="InterPro" id="IPR051317">
    <property type="entry name" value="Gfo/Idh/MocA_oxidoreduct"/>
</dbReference>